<feature type="domain" description="Bacterial Ig-like" evidence="1">
    <location>
        <begin position="185"/>
        <end position="273"/>
    </location>
</feature>
<dbReference type="RefSeq" id="WP_350260860.1">
    <property type="nucleotide sequence ID" value="NZ_CP158292.1"/>
</dbReference>
<dbReference type="Gene3D" id="2.60.40.10">
    <property type="entry name" value="Immunoglobulins"/>
    <property type="match status" value="4"/>
</dbReference>
<feature type="domain" description="Bacterial Ig-like" evidence="1">
    <location>
        <begin position="287"/>
        <end position="380"/>
    </location>
</feature>
<reference evidence="2" key="1">
    <citation type="submission" date="2024-06" db="EMBL/GenBank/DDBJ databases">
        <title>Multiomics insights into the TNT degradation mechanism by Pantoea sp. BJ2 isolated from an ammunition destruction site.</title>
        <authorList>
            <person name="Luo J."/>
        </authorList>
    </citation>
    <scope>NUCLEOTIDE SEQUENCE</scope>
    <source>
        <strain evidence="2">BJ2</strain>
    </source>
</reference>
<evidence type="ECO:0000313" key="2">
    <source>
        <dbReference type="EMBL" id="XBV43396.1"/>
    </source>
</evidence>
<protein>
    <submittedName>
        <fullName evidence="2">Ig-like domain-containing protein</fullName>
    </submittedName>
</protein>
<proteinExistence type="predicted"/>
<name>A0AAU7TRT5_9GAMM</name>
<organism evidence="2">
    <name type="scientific">Pantoea sp. BJ2</name>
    <dbReference type="NCBI Taxonomy" id="3141322"/>
    <lineage>
        <taxon>Bacteria</taxon>
        <taxon>Pseudomonadati</taxon>
        <taxon>Pseudomonadota</taxon>
        <taxon>Gammaproteobacteria</taxon>
        <taxon>Enterobacterales</taxon>
        <taxon>Erwiniaceae</taxon>
        <taxon>Pantoea</taxon>
    </lineage>
</organism>
<evidence type="ECO:0000259" key="1">
    <source>
        <dbReference type="Pfam" id="PF19077"/>
    </source>
</evidence>
<accession>A0AAU7TRT5</accession>
<dbReference type="EMBL" id="CP158292">
    <property type="protein sequence ID" value="XBV43396.1"/>
    <property type="molecule type" value="Genomic_DNA"/>
</dbReference>
<feature type="domain" description="Bacterial Ig-like" evidence="1">
    <location>
        <begin position="83"/>
        <end position="170"/>
    </location>
</feature>
<sequence>MNTRYPDYTLDTDRASRENGSTAYIALDNSTYVIEQTATKTLSSFPESLVSDTPVSYAHQPSSYAYGVKAITPVIRYAWDDVGQEQGVRASGNRTDDAAPTLRGTGPANTYMDIMFTNGSVTRYNGITTDADGNWSWTPRADLADGTWTFKVQADGQDTWSNAFKLVIDTPAAPDALITHIYDNVGSEQGERFSGSITDDAMPTLHGTGPANTLIDILYTDGGRVRTNSTFTDNEGNWSWTPWQNLNDGYWTFQVQVEGAPSWSQSFAITIDTPEGRMAMRDAEISHITDNVGSDQGDRFSGSITDDAMPTLHGTGPANTLIDILYTDGGRVRTNSTFTDNEGNWSWTPWQNLNDGYWTFQVQVEGAPSWSQSFAITIDTPEGRMAMRDAEISHITDNVGSDQGDLYSGSITDDALPTLHGTGPANTLIDILYTDGGRVRTNSTFTDNEGNWSWTPWQNLNDGYWTFQVQVEGAPSWSQSFAITIDTSADTASGDDAFNNALTSLSVGDLLSVVDSDVLIDNGKTQYMLDSDANNVVKLEDILSGNDIDGWQQQQGTLTVAGIQYDVYQYTDETELLVQHAV</sequence>
<feature type="domain" description="Bacterial Ig-like" evidence="1">
    <location>
        <begin position="394"/>
        <end position="487"/>
    </location>
</feature>
<dbReference type="AlphaFoldDB" id="A0AAU7TRT5"/>
<dbReference type="InterPro" id="IPR044016">
    <property type="entry name" value="Big_13"/>
</dbReference>
<dbReference type="Pfam" id="PF19077">
    <property type="entry name" value="Big_13"/>
    <property type="match status" value="4"/>
</dbReference>
<dbReference type="InterPro" id="IPR013783">
    <property type="entry name" value="Ig-like_fold"/>
</dbReference>
<gene>
    <name evidence="2" type="ORF">AAF463_12295</name>
</gene>